<dbReference type="AlphaFoldDB" id="A0A512BQG2"/>
<proteinExistence type="predicted"/>
<dbReference type="SMART" id="SM01008">
    <property type="entry name" value="Ald_Xan_dh_C"/>
    <property type="match status" value="1"/>
</dbReference>
<evidence type="ECO:0000259" key="2">
    <source>
        <dbReference type="SMART" id="SM01008"/>
    </source>
</evidence>
<dbReference type="EMBL" id="BJYU01000021">
    <property type="protein sequence ID" value="GEO14263.1"/>
    <property type="molecule type" value="Genomic_DNA"/>
</dbReference>
<evidence type="ECO:0000313" key="3">
    <source>
        <dbReference type="EMBL" id="GEO14263.1"/>
    </source>
</evidence>
<comment type="caution">
    <text evidence="3">The sequence shown here is derived from an EMBL/GenBank/DDBJ whole genome shotgun (WGS) entry which is preliminary data.</text>
</comment>
<dbReference type="PANTHER" id="PTHR11908">
    <property type="entry name" value="XANTHINE DEHYDROGENASE"/>
    <property type="match status" value="1"/>
</dbReference>
<dbReference type="SUPFAM" id="SSF56003">
    <property type="entry name" value="Molybdenum cofactor-binding domain"/>
    <property type="match status" value="1"/>
</dbReference>
<dbReference type="Pfam" id="PF01315">
    <property type="entry name" value="Ald_Xan_dh_C"/>
    <property type="match status" value="1"/>
</dbReference>
<dbReference type="OrthoDB" id="8428274at2"/>
<reference evidence="3 4" key="1">
    <citation type="submission" date="2019-07" db="EMBL/GenBank/DDBJ databases">
        <title>Whole genome shotgun sequence of Microvirga aerophila NBRC 106136.</title>
        <authorList>
            <person name="Hosoyama A."/>
            <person name="Uohara A."/>
            <person name="Ohji S."/>
            <person name="Ichikawa N."/>
        </authorList>
    </citation>
    <scope>NUCLEOTIDE SEQUENCE [LARGE SCALE GENOMIC DNA]</scope>
    <source>
        <strain evidence="3 4">NBRC 106136</strain>
    </source>
</reference>
<dbReference type="PANTHER" id="PTHR11908:SF153">
    <property type="entry name" value="DEHYDROGENASE"/>
    <property type="match status" value="1"/>
</dbReference>
<accession>A0A512BQG2</accession>
<dbReference type="InterPro" id="IPR046867">
    <property type="entry name" value="AldOxase/xan_DH_MoCoBD2"/>
</dbReference>
<organism evidence="3 4">
    <name type="scientific">Microvirga aerophila</name>
    <dbReference type="NCBI Taxonomy" id="670291"/>
    <lineage>
        <taxon>Bacteria</taxon>
        <taxon>Pseudomonadati</taxon>
        <taxon>Pseudomonadota</taxon>
        <taxon>Alphaproteobacteria</taxon>
        <taxon>Hyphomicrobiales</taxon>
        <taxon>Methylobacteriaceae</taxon>
        <taxon>Microvirga</taxon>
    </lineage>
</organism>
<dbReference type="Proteomes" id="UP000321085">
    <property type="component" value="Unassembled WGS sequence"/>
</dbReference>
<keyword evidence="4" id="KW-1185">Reference proteome</keyword>
<evidence type="ECO:0000313" key="4">
    <source>
        <dbReference type="Proteomes" id="UP000321085"/>
    </source>
</evidence>
<protein>
    <submittedName>
        <fullName evidence="3">Aldehyde oxidase</fullName>
    </submittedName>
</protein>
<dbReference type="InterPro" id="IPR000674">
    <property type="entry name" value="Ald_Oxase/Xan_DH_a/b"/>
</dbReference>
<dbReference type="InterPro" id="IPR008274">
    <property type="entry name" value="AldOxase/xan_DH_MoCoBD1"/>
</dbReference>
<gene>
    <name evidence="3" type="ORF">MAE02_19590</name>
</gene>
<feature type="domain" description="Aldehyde oxidase/xanthine dehydrogenase a/b hammerhead" evidence="2">
    <location>
        <begin position="22"/>
        <end position="136"/>
    </location>
</feature>
<dbReference type="RefSeq" id="WP_114185896.1">
    <property type="nucleotide sequence ID" value="NZ_BJYU01000021.1"/>
</dbReference>
<dbReference type="Gene3D" id="3.30.365.10">
    <property type="entry name" value="Aldehyde oxidase/xanthine dehydrogenase, molybdopterin binding domain"/>
    <property type="match status" value="4"/>
</dbReference>
<dbReference type="SUPFAM" id="SSF54665">
    <property type="entry name" value="CO dehydrogenase molybdoprotein N-domain-like"/>
    <property type="match status" value="1"/>
</dbReference>
<dbReference type="InterPro" id="IPR037165">
    <property type="entry name" value="AldOxase/xan_DH_Mopterin-bd_sf"/>
</dbReference>
<dbReference type="InterPro" id="IPR036856">
    <property type="entry name" value="Ald_Oxase/Xan_DH_a/b_sf"/>
</dbReference>
<evidence type="ECO:0000256" key="1">
    <source>
        <dbReference type="SAM" id="MobiDB-lite"/>
    </source>
</evidence>
<dbReference type="Gene3D" id="3.90.1170.50">
    <property type="entry name" value="Aldehyde oxidase/xanthine dehydrogenase, a/b hammerhead"/>
    <property type="match status" value="1"/>
</dbReference>
<name>A0A512BQG2_9HYPH</name>
<dbReference type="GO" id="GO:0005506">
    <property type="term" value="F:iron ion binding"/>
    <property type="evidence" value="ECO:0007669"/>
    <property type="project" value="InterPro"/>
</dbReference>
<sequence>MLQANGYIGVPQNRVDGRAKVTGAAQYAAEFDAPNLAYGIVVSSAIAKGRITSIDASAALAVPGVIQVFTHENRSRTAWFDRSYRDETAPPGSPFRPLYDDAVVYSGQPVALVVAEEYEIAACAASLVQIEYETDTHLTDIDLAKNEAYAPPRKRSGVKEPPSPRGDAEEAFVQAPVKIHHEYRVAIEHHNPMEPHASTVIYQEGGKLVIHDKTQGAQNSQSYVASVFGLSSDDVQVVAPFVGGAFGSGLRPQYQLFLAVMAALELKRSIRVVLTRDQMFTFGYRPLTIQTISLGAGPDGKLQSIMHDAIQTTSPWEDYQEVVVNWSNLLYHCDNVKLTYKLAQVDTYTPIDMRAPGAAIGVTAIETAMDELAYATGIDPIELRLRNYTETDEANKKGFTSKELRACYQIGAERFGWSKRNPEPRSMRDGRELVGWGMATGVWEAIMQKTAARAVLTQDGKLEVSSATADIGTGTYTILTQIAADTLGVNMEDVTARIGDSSLPKSPVQGGSWTAASAGSAVQTACQTVREKLFKYARQMDDSPLANASIEQVTFANGKILLTNDPSSSVTFAQAMQAGGVDRIEAEEKASPSLQTSMSYSGYSHSAVFAEVRVDEGLGIVRVTRIVNAVAAGTILNPKTARSQILGGVVFGIGMALEEESMLDHNLGRFMNHSLAEYHVPVNADIYDIDVIFVSEHEDKLNPMGVKGVGEIGVVGTAAAIGNAIYHATGKRIRDYPITIDKLLK</sequence>
<dbReference type="InterPro" id="IPR016208">
    <property type="entry name" value="Ald_Oxase/xanthine_DH-like"/>
</dbReference>
<dbReference type="Pfam" id="PF02738">
    <property type="entry name" value="MoCoBD_1"/>
    <property type="match status" value="1"/>
</dbReference>
<dbReference type="GO" id="GO:0016491">
    <property type="term" value="F:oxidoreductase activity"/>
    <property type="evidence" value="ECO:0007669"/>
    <property type="project" value="InterPro"/>
</dbReference>
<dbReference type="Pfam" id="PF20256">
    <property type="entry name" value="MoCoBD_2"/>
    <property type="match status" value="1"/>
</dbReference>
<feature type="region of interest" description="Disordered" evidence="1">
    <location>
        <begin position="143"/>
        <end position="167"/>
    </location>
</feature>